<dbReference type="GO" id="GO:0016757">
    <property type="term" value="F:glycosyltransferase activity"/>
    <property type="evidence" value="ECO:0007669"/>
    <property type="project" value="UniProtKB-KW"/>
</dbReference>
<evidence type="ECO:0000256" key="2">
    <source>
        <dbReference type="ARBA" id="ARBA00004572"/>
    </source>
</evidence>
<evidence type="ECO:0000256" key="8">
    <source>
        <dbReference type="ARBA" id="ARBA00023128"/>
    </source>
</evidence>
<dbReference type="InterPro" id="IPR008333">
    <property type="entry name" value="Cbr1-like_FAD-bd_dom"/>
</dbReference>
<dbReference type="Pfam" id="PF00970">
    <property type="entry name" value="FAD_binding_6"/>
    <property type="match status" value="1"/>
</dbReference>
<dbReference type="InterPro" id="IPR017927">
    <property type="entry name" value="FAD-bd_FR_type"/>
</dbReference>
<dbReference type="InterPro" id="IPR001834">
    <property type="entry name" value="CBR-like"/>
</dbReference>
<dbReference type="PANTHER" id="PTHR19370">
    <property type="entry name" value="NADH-CYTOCHROME B5 REDUCTASE"/>
    <property type="match status" value="1"/>
</dbReference>
<dbReference type="InterPro" id="IPR001433">
    <property type="entry name" value="OxRdtase_FAD/NAD-bd"/>
</dbReference>
<dbReference type="SUPFAM" id="SSF52343">
    <property type="entry name" value="Ferredoxin reductase-like, C-terminal NADP-linked domain"/>
    <property type="match status" value="1"/>
</dbReference>
<evidence type="ECO:0000259" key="12">
    <source>
        <dbReference type="PROSITE" id="PS51384"/>
    </source>
</evidence>
<comment type="cofactor">
    <cofactor evidence="1 10 11">
        <name>FAD</name>
        <dbReference type="ChEBI" id="CHEBI:57692"/>
    </cofactor>
</comment>
<keyword evidence="6 11" id="KW-0560">Oxidoreductase</keyword>
<evidence type="ECO:0000256" key="1">
    <source>
        <dbReference type="ARBA" id="ARBA00001974"/>
    </source>
</evidence>
<dbReference type="SUPFAM" id="SSF63380">
    <property type="entry name" value="Riboflavin synthase domain-like"/>
    <property type="match status" value="1"/>
</dbReference>
<sequence>MRFFTSTINKGIRQAAQSPALRFSQAQAFRNVRQYSTETPAKKGGLSNGLLLGLLGAGFVSGIAYNKKQGKTCPLQEDRSSSVFKSRGFVSLKLLDIQPVTHNTSLFRFALPEGQTSGLPVASCVIVKHSSGGFLPVLRPYTPISDEKTAGHIDFMIKKYDDGAMTPLIHTMKPGDTLDFKGPMVKYDWENTQKQNVGMIAGGTGITPMLQIIKRIFHEDSTDKNVRVSLIYANQTEQDILLKNELDKIAKEHPDRFKVVYALDKAPTNWTGVSGFVNKEVIQEHLPSPQAEDSIIFVCGPPPMVKSIAGETILMSQGKLGGILKELGYSKDRVFKF</sequence>
<accession>A0AAN7DQ40</accession>
<dbReference type="InterPro" id="IPR001709">
    <property type="entry name" value="Flavoprot_Pyr_Nucl_cyt_Rdtase"/>
</dbReference>
<feature type="binding site" evidence="10">
    <location>
        <position position="141"/>
    </location>
    <ligand>
        <name>FAD</name>
        <dbReference type="ChEBI" id="CHEBI:57692"/>
    </ligand>
</feature>
<dbReference type="InterPro" id="IPR017938">
    <property type="entry name" value="Riboflavin_synthase-like_b-brl"/>
</dbReference>
<dbReference type="AlphaFoldDB" id="A0AAN7DQ40"/>
<dbReference type="PRINTS" id="PR00406">
    <property type="entry name" value="CYTB5RDTASE"/>
</dbReference>
<feature type="binding site" evidence="10">
    <location>
        <position position="158"/>
    </location>
    <ligand>
        <name>FAD</name>
        <dbReference type="ChEBI" id="CHEBI:57692"/>
    </ligand>
</feature>
<dbReference type="PRINTS" id="PR00371">
    <property type="entry name" value="FPNCR"/>
</dbReference>
<keyword evidence="8" id="KW-0496">Mitochondrion</keyword>
<keyword evidence="7 11" id="KW-0520">NAD</keyword>
<dbReference type="InterPro" id="IPR039261">
    <property type="entry name" value="FNR_nucleotide-bd"/>
</dbReference>
<keyword evidence="5 10" id="KW-0274">FAD</keyword>
<evidence type="ECO:0000256" key="4">
    <source>
        <dbReference type="ARBA" id="ARBA00022630"/>
    </source>
</evidence>
<keyword evidence="14" id="KW-1185">Reference proteome</keyword>
<feature type="domain" description="FAD-binding FR-type" evidence="12">
    <location>
        <begin position="87"/>
        <end position="190"/>
    </location>
</feature>
<proteinExistence type="inferred from homology"/>
<dbReference type="Gene3D" id="3.40.50.80">
    <property type="entry name" value="Nucleotide-binding domain of ferredoxin-NADP reductase (FNR) module"/>
    <property type="match status" value="1"/>
</dbReference>
<dbReference type="PANTHER" id="PTHR19370:SF171">
    <property type="entry name" value="NADH-CYTOCHROME B5 REDUCTASE 2"/>
    <property type="match status" value="1"/>
</dbReference>
<evidence type="ECO:0000256" key="10">
    <source>
        <dbReference type="PIRSR" id="PIRSR601834-1"/>
    </source>
</evidence>
<evidence type="ECO:0000256" key="5">
    <source>
        <dbReference type="ARBA" id="ARBA00022827"/>
    </source>
</evidence>
<dbReference type="EC" id="1.6.2.2" evidence="11"/>
<dbReference type="GO" id="GO:0090524">
    <property type="term" value="F:cytochrome-b5 reductase activity, acting on NADH"/>
    <property type="evidence" value="ECO:0007669"/>
    <property type="project" value="UniProtKB-EC"/>
</dbReference>
<evidence type="ECO:0000313" key="14">
    <source>
        <dbReference type="Proteomes" id="UP001304243"/>
    </source>
</evidence>
<dbReference type="FunFam" id="3.40.50.80:FF:000009">
    <property type="entry name" value="NADH-cytochrome b5 reductase"/>
    <property type="match status" value="1"/>
</dbReference>
<gene>
    <name evidence="13" type="primary">CHS3_2</name>
    <name evidence="13" type="ORF">ATC70_011971</name>
</gene>
<protein>
    <recommendedName>
        <fullName evidence="11">NADH-cytochrome b5 reductase</fullName>
        <ecNumber evidence="11">1.6.2.2</ecNumber>
    </recommendedName>
</protein>
<comment type="similarity">
    <text evidence="3 11">Belongs to the flavoprotein pyridine nucleotide cytochrome reductase family.</text>
</comment>
<feature type="binding site" evidence="10">
    <location>
        <position position="165"/>
    </location>
    <ligand>
        <name>FAD</name>
        <dbReference type="ChEBI" id="CHEBI:57692"/>
    </ligand>
</feature>
<evidence type="ECO:0000256" key="11">
    <source>
        <dbReference type="RuleBase" id="RU361226"/>
    </source>
</evidence>
<keyword evidence="13" id="KW-0808">Transferase</keyword>
<comment type="subcellular location">
    <subcellularLocation>
        <location evidence="2">Mitochondrion outer membrane</location>
        <topology evidence="2">Single-pass membrane protein</topology>
    </subcellularLocation>
</comment>
<name>A0AAN7DQ40_9FUNG</name>
<dbReference type="GeneID" id="89955657"/>
<reference evidence="13 14" key="1">
    <citation type="submission" date="2022-11" db="EMBL/GenBank/DDBJ databases">
        <title>Mucor velutinosus strain NIH1002 WGS.</title>
        <authorList>
            <person name="Subramanian P."/>
            <person name="Mullikin J.C."/>
            <person name="Segre J.A."/>
            <person name="Zelazny A.M."/>
        </authorList>
    </citation>
    <scope>NUCLEOTIDE SEQUENCE [LARGE SCALE GENOMIC DNA]</scope>
    <source>
        <strain evidence="13 14">NIH1002</strain>
    </source>
</reference>
<dbReference type="RefSeq" id="XP_064688022.1">
    <property type="nucleotide sequence ID" value="XM_064831154.1"/>
</dbReference>
<dbReference type="CDD" id="cd06183">
    <property type="entry name" value="cyt_b5_reduct_like"/>
    <property type="match status" value="1"/>
</dbReference>
<feature type="binding site" evidence="10">
    <location>
        <position position="139"/>
    </location>
    <ligand>
        <name>FAD</name>
        <dbReference type="ChEBI" id="CHEBI:57692"/>
    </ligand>
</feature>
<dbReference type="GO" id="GO:0005741">
    <property type="term" value="C:mitochondrial outer membrane"/>
    <property type="evidence" value="ECO:0007669"/>
    <property type="project" value="UniProtKB-SubCell"/>
</dbReference>
<evidence type="ECO:0000256" key="9">
    <source>
        <dbReference type="ARBA" id="ARBA00047682"/>
    </source>
</evidence>
<comment type="caution">
    <text evidence="13">The sequence shown here is derived from an EMBL/GenBank/DDBJ whole genome shotgun (WGS) entry which is preliminary data.</text>
</comment>
<dbReference type="Pfam" id="PF00175">
    <property type="entry name" value="NAD_binding_1"/>
    <property type="match status" value="1"/>
</dbReference>
<feature type="binding site" evidence="10">
    <location>
        <position position="207"/>
    </location>
    <ligand>
        <name>FAD</name>
        <dbReference type="ChEBI" id="CHEBI:57692"/>
    </ligand>
</feature>
<keyword evidence="13" id="KW-0328">Glycosyltransferase</keyword>
<evidence type="ECO:0000256" key="7">
    <source>
        <dbReference type="ARBA" id="ARBA00023027"/>
    </source>
</evidence>
<keyword evidence="4 10" id="KW-0285">Flavoprotein</keyword>
<dbReference type="PROSITE" id="PS51384">
    <property type="entry name" value="FAD_FR"/>
    <property type="match status" value="1"/>
</dbReference>
<evidence type="ECO:0000256" key="3">
    <source>
        <dbReference type="ARBA" id="ARBA00006105"/>
    </source>
</evidence>
<feature type="binding site" evidence="10">
    <location>
        <position position="140"/>
    </location>
    <ligand>
        <name>FAD</name>
        <dbReference type="ChEBI" id="CHEBI:57692"/>
    </ligand>
</feature>
<dbReference type="Gene3D" id="2.40.30.10">
    <property type="entry name" value="Translation factors"/>
    <property type="match status" value="1"/>
</dbReference>
<comment type="catalytic activity">
    <reaction evidence="9 11">
        <text>2 Fe(III)-[cytochrome b5] + NADH = 2 Fe(II)-[cytochrome b5] + NAD(+) + H(+)</text>
        <dbReference type="Rhea" id="RHEA:46680"/>
        <dbReference type="Rhea" id="RHEA-COMP:10438"/>
        <dbReference type="Rhea" id="RHEA-COMP:10439"/>
        <dbReference type="ChEBI" id="CHEBI:15378"/>
        <dbReference type="ChEBI" id="CHEBI:29033"/>
        <dbReference type="ChEBI" id="CHEBI:29034"/>
        <dbReference type="ChEBI" id="CHEBI:57540"/>
        <dbReference type="ChEBI" id="CHEBI:57945"/>
        <dbReference type="EC" id="1.6.2.2"/>
    </reaction>
</comment>
<dbReference type="Proteomes" id="UP001304243">
    <property type="component" value="Unassembled WGS sequence"/>
</dbReference>
<organism evidence="13 14">
    <name type="scientific">Mucor velutinosus</name>
    <dbReference type="NCBI Taxonomy" id="708070"/>
    <lineage>
        <taxon>Eukaryota</taxon>
        <taxon>Fungi</taxon>
        <taxon>Fungi incertae sedis</taxon>
        <taxon>Mucoromycota</taxon>
        <taxon>Mucoromycotina</taxon>
        <taxon>Mucoromycetes</taxon>
        <taxon>Mucorales</taxon>
        <taxon>Mucorineae</taxon>
        <taxon>Mucoraceae</taxon>
        <taxon>Mucor</taxon>
    </lineage>
</organism>
<dbReference type="EMBL" id="JASEJX010000004">
    <property type="protein sequence ID" value="KAK4521356.1"/>
    <property type="molecule type" value="Genomic_DNA"/>
</dbReference>
<evidence type="ECO:0000256" key="6">
    <source>
        <dbReference type="ARBA" id="ARBA00023002"/>
    </source>
</evidence>
<evidence type="ECO:0000313" key="13">
    <source>
        <dbReference type="EMBL" id="KAK4521356.1"/>
    </source>
</evidence>